<evidence type="ECO:0000259" key="13">
    <source>
        <dbReference type="Pfam" id="PF13807"/>
    </source>
</evidence>
<evidence type="ECO:0000256" key="2">
    <source>
        <dbReference type="ARBA" id="ARBA00011903"/>
    </source>
</evidence>
<dbReference type="SUPFAM" id="SSF52540">
    <property type="entry name" value="P-loop containing nucleoside triphosphate hydrolases"/>
    <property type="match status" value="1"/>
</dbReference>
<dbReference type="InterPro" id="IPR050445">
    <property type="entry name" value="Bact_polysacc_biosynth/exp"/>
</dbReference>
<proteinExistence type="inferred from homology"/>
<dbReference type="InterPro" id="IPR025669">
    <property type="entry name" value="AAA_dom"/>
</dbReference>
<evidence type="ECO:0000256" key="7">
    <source>
        <dbReference type="ARBA" id="ARBA00023137"/>
    </source>
</evidence>
<dbReference type="PANTHER" id="PTHR32309:SF13">
    <property type="entry name" value="FERRIC ENTEROBACTIN TRANSPORT PROTEIN FEPE"/>
    <property type="match status" value="1"/>
</dbReference>
<dbReference type="Pfam" id="PF13807">
    <property type="entry name" value="GNVR"/>
    <property type="match status" value="1"/>
</dbReference>
<dbReference type="GO" id="GO:0004715">
    <property type="term" value="F:non-membrane spanning protein tyrosine kinase activity"/>
    <property type="evidence" value="ECO:0007669"/>
    <property type="project" value="UniProtKB-EC"/>
</dbReference>
<dbReference type="CDD" id="cd05387">
    <property type="entry name" value="BY-kinase"/>
    <property type="match status" value="1"/>
</dbReference>
<dbReference type="KEGG" id="puo:RZN69_22010"/>
<keyword evidence="7" id="KW-0829">Tyrosine-protein kinase</keyword>
<evidence type="ECO:0000256" key="11">
    <source>
        <dbReference type="SAM" id="Phobius"/>
    </source>
</evidence>
<feature type="domain" description="Tyrosine-protein kinase G-rich" evidence="13">
    <location>
        <begin position="402"/>
        <end position="472"/>
    </location>
</feature>
<dbReference type="AlphaFoldDB" id="A0AAQ3LB61"/>
<feature type="region of interest" description="Disordered" evidence="10">
    <location>
        <begin position="738"/>
        <end position="765"/>
    </location>
</feature>
<gene>
    <name evidence="14" type="ORF">RZN69_22010</name>
</gene>
<evidence type="ECO:0000256" key="1">
    <source>
        <dbReference type="ARBA" id="ARBA00007316"/>
    </source>
</evidence>
<keyword evidence="6" id="KW-0067">ATP-binding</keyword>
<name>A0AAQ3LB61_9BACT</name>
<dbReference type="RefSeq" id="WP_317833747.1">
    <property type="nucleotide sequence ID" value="NZ_CP136920.1"/>
</dbReference>
<dbReference type="Proteomes" id="UP001304300">
    <property type="component" value="Chromosome"/>
</dbReference>
<dbReference type="NCBIfam" id="TIGR01007">
    <property type="entry name" value="eps_fam"/>
    <property type="match status" value="1"/>
</dbReference>
<sequence length="765" mass="85973">MSEDKKNSSAGYGGYPGYGNYGGGGGYYYGYGYNYGGGYGGGAQDQQPQRSLKDYLVILRERIWYFVVTFFVIFTGTLLYTFNTTELFRSAATLQVLRDDRKILETPDIEYNVVASAEDFNTQVKLIESMQIVDAVAERIKDDERQRFMAPYTESIISGPLSAQEILVRNRSVTPIRLTMLIVVQYSHPDPAIARTVANYFADEYINFNIRQNIDSSMRAVEDLKIRVQQQKEKVEEIRSRLVEYRVKSGRTSLNPEENTEIEELRLLNTMHTEDKRILDVAETQWNLVQEFEAEEKPLWDLPIIADMPRVSDLLTQRSTQAIGMATLKKRYREKHPAMIEAMRASEEIESELEKAINSAIQKIKANYQQAKRNYDQSSKRLAEKEDDMTGLNKIAIEYRSLEDELMISNSLYQVMTQKLETEIQKIALIGPSARILDEATQAPDPYKPNIFMNLAVGTVGGIVAGIGLVFVIAFLDDRIKSAYDIEHSVGLPLIGIVPRIKRLNSPEKAQAVASNSDRRVTESFRAIHSALKLNEASKKAKIIVVSSTSPSEGKSFVTTNMALTFAIHGEKTLVIDADLRMPNVAKSLGLEEQAGVVQLFNEEDNDVESLIYREYYPNLDVLCAGGKAKNPTQILNSPEYEQLLAKLSESYDRIMIDSPPIAAVSDVLTILPNADGLIYVIKFNAVKKKTAKANLRRLIESNTPVFGAVLNQISTAVASYYYANYYDKSYQDYYTHDDDDQPLAVRGGKGGKTIKEKPQTGPQA</sequence>
<keyword evidence="4" id="KW-0547">Nucleotide-binding</keyword>
<dbReference type="EMBL" id="CP136920">
    <property type="protein sequence ID" value="WOO41304.1"/>
    <property type="molecule type" value="Genomic_DNA"/>
</dbReference>
<evidence type="ECO:0000256" key="9">
    <source>
        <dbReference type="SAM" id="Coils"/>
    </source>
</evidence>
<keyword evidence="11" id="KW-0472">Membrane</keyword>
<protein>
    <recommendedName>
        <fullName evidence="2">non-specific protein-tyrosine kinase</fullName>
        <ecNumber evidence="2">2.7.10.2</ecNumber>
    </recommendedName>
</protein>
<keyword evidence="11" id="KW-0812">Transmembrane</keyword>
<keyword evidence="15" id="KW-1185">Reference proteome</keyword>
<dbReference type="GO" id="GO:0005886">
    <property type="term" value="C:plasma membrane"/>
    <property type="evidence" value="ECO:0007669"/>
    <property type="project" value="TreeGrafter"/>
</dbReference>
<dbReference type="GO" id="GO:0005524">
    <property type="term" value="F:ATP binding"/>
    <property type="evidence" value="ECO:0007669"/>
    <property type="project" value="UniProtKB-KW"/>
</dbReference>
<dbReference type="InterPro" id="IPR027417">
    <property type="entry name" value="P-loop_NTPase"/>
</dbReference>
<evidence type="ECO:0000256" key="8">
    <source>
        <dbReference type="ARBA" id="ARBA00051245"/>
    </source>
</evidence>
<feature type="coiled-coil region" evidence="9">
    <location>
        <begin position="339"/>
        <end position="388"/>
    </location>
</feature>
<evidence type="ECO:0000256" key="5">
    <source>
        <dbReference type="ARBA" id="ARBA00022777"/>
    </source>
</evidence>
<dbReference type="InterPro" id="IPR005702">
    <property type="entry name" value="Wzc-like_C"/>
</dbReference>
<evidence type="ECO:0000256" key="3">
    <source>
        <dbReference type="ARBA" id="ARBA00022679"/>
    </source>
</evidence>
<dbReference type="Pfam" id="PF13614">
    <property type="entry name" value="AAA_31"/>
    <property type="match status" value="1"/>
</dbReference>
<evidence type="ECO:0000313" key="15">
    <source>
        <dbReference type="Proteomes" id="UP001304300"/>
    </source>
</evidence>
<evidence type="ECO:0000256" key="10">
    <source>
        <dbReference type="SAM" id="MobiDB-lite"/>
    </source>
</evidence>
<dbReference type="Gene3D" id="3.40.50.300">
    <property type="entry name" value="P-loop containing nucleotide triphosphate hydrolases"/>
    <property type="match status" value="1"/>
</dbReference>
<comment type="similarity">
    <text evidence="1">Belongs to the CpsD/CapB family.</text>
</comment>
<feature type="domain" description="AAA" evidence="12">
    <location>
        <begin position="542"/>
        <end position="684"/>
    </location>
</feature>
<evidence type="ECO:0000256" key="6">
    <source>
        <dbReference type="ARBA" id="ARBA00022840"/>
    </source>
</evidence>
<feature type="coiled-coil region" evidence="9">
    <location>
        <begin position="214"/>
        <end position="248"/>
    </location>
</feature>
<keyword evidence="9" id="KW-0175">Coiled coil</keyword>
<accession>A0AAQ3LB61</accession>
<comment type="catalytic activity">
    <reaction evidence="8">
        <text>L-tyrosyl-[protein] + ATP = O-phospho-L-tyrosyl-[protein] + ADP + H(+)</text>
        <dbReference type="Rhea" id="RHEA:10596"/>
        <dbReference type="Rhea" id="RHEA-COMP:10136"/>
        <dbReference type="Rhea" id="RHEA-COMP:20101"/>
        <dbReference type="ChEBI" id="CHEBI:15378"/>
        <dbReference type="ChEBI" id="CHEBI:30616"/>
        <dbReference type="ChEBI" id="CHEBI:46858"/>
        <dbReference type="ChEBI" id="CHEBI:61978"/>
        <dbReference type="ChEBI" id="CHEBI:456216"/>
        <dbReference type="EC" id="2.7.10.2"/>
    </reaction>
</comment>
<feature type="transmembrane region" description="Helical" evidence="11">
    <location>
        <begin position="63"/>
        <end position="82"/>
    </location>
</feature>
<keyword evidence="3" id="KW-0808">Transferase</keyword>
<evidence type="ECO:0000256" key="4">
    <source>
        <dbReference type="ARBA" id="ARBA00022741"/>
    </source>
</evidence>
<evidence type="ECO:0000313" key="14">
    <source>
        <dbReference type="EMBL" id="WOO41304.1"/>
    </source>
</evidence>
<dbReference type="InterPro" id="IPR032807">
    <property type="entry name" value="GNVR"/>
</dbReference>
<keyword evidence="5" id="KW-0418">Kinase</keyword>
<dbReference type="EC" id="2.7.10.2" evidence="2"/>
<reference evidence="14 15" key="1">
    <citation type="submission" date="2023-10" db="EMBL/GenBank/DDBJ databases">
        <title>Rubellicoccus peritrichatus gen. nov., sp. nov., isolated from an algae of coral reef tank.</title>
        <authorList>
            <person name="Luo J."/>
        </authorList>
    </citation>
    <scope>NUCLEOTIDE SEQUENCE [LARGE SCALE GENOMIC DNA]</scope>
    <source>
        <strain evidence="14 15">CR14</strain>
    </source>
</reference>
<feature type="transmembrane region" description="Helical" evidence="11">
    <location>
        <begin position="451"/>
        <end position="476"/>
    </location>
</feature>
<dbReference type="PANTHER" id="PTHR32309">
    <property type="entry name" value="TYROSINE-PROTEIN KINASE"/>
    <property type="match status" value="1"/>
</dbReference>
<organism evidence="14 15">
    <name type="scientific">Rubellicoccus peritrichatus</name>
    <dbReference type="NCBI Taxonomy" id="3080537"/>
    <lineage>
        <taxon>Bacteria</taxon>
        <taxon>Pseudomonadati</taxon>
        <taxon>Verrucomicrobiota</taxon>
        <taxon>Opitutia</taxon>
        <taxon>Puniceicoccales</taxon>
        <taxon>Cerasicoccaceae</taxon>
        <taxon>Rubellicoccus</taxon>
    </lineage>
</organism>
<evidence type="ECO:0000259" key="12">
    <source>
        <dbReference type="Pfam" id="PF13614"/>
    </source>
</evidence>
<keyword evidence="11" id="KW-1133">Transmembrane helix</keyword>